<evidence type="ECO:0000313" key="2">
    <source>
        <dbReference type="EMBL" id="KEZ39647.1"/>
    </source>
</evidence>
<proteinExistence type="predicted"/>
<sequence>MSEVSLLVFVTTSLTSAVPAILSFLTTAKDSLSAFLTSSAIPATLSFLTAAGSFLTSSLSSLTAFLANAFPVVLSSLINAGRFLTTSIASAVPVILSFLTAAVSLLTGAVSFLAATLTTLTTLIVPAISTILLSIADLVSAILASIESVLTLILSPTVLVTPLRVLRATLCPVVDALSFVLAPLSYPVAGVALCATTIASFVLEFKLSTAAVVGLIAGAILSRLSHSISYQLGWLDEGEVVAYEPVPEESEAHTASQPLLLEHVHWSPPPTPRSRHFKRPVAMTAGRLKSRWANGNGSGGGNGEVY</sequence>
<dbReference type="EMBL" id="JOWA01000143">
    <property type="protein sequence ID" value="KEZ39647.1"/>
    <property type="molecule type" value="Genomic_DNA"/>
</dbReference>
<gene>
    <name evidence="2" type="ORF">SAPIO_CDS9581</name>
</gene>
<accession>A0A084FX35</accession>
<feature type="transmembrane region" description="Helical" evidence="1">
    <location>
        <begin position="92"/>
        <end position="117"/>
    </location>
</feature>
<dbReference type="Proteomes" id="UP000028545">
    <property type="component" value="Unassembled WGS sequence"/>
</dbReference>
<feature type="transmembrane region" description="Helical" evidence="1">
    <location>
        <begin position="6"/>
        <end position="25"/>
    </location>
</feature>
<dbReference type="RefSeq" id="XP_016639446.1">
    <property type="nucleotide sequence ID" value="XM_016790936.1"/>
</dbReference>
<keyword evidence="3" id="KW-1185">Reference proteome</keyword>
<reference evidence="2 3" key="1">
    <citation type="journal article" date="2014" name="Genome Announc.">
        <title>Draft genome sequence of the pathogenic fungus Scedosporium apiospermum.</title>
        <authorList>
            <person name="Vandeputte P."/>
            <person name="Ghamrawi S."/>
            <person name="Rechenmann M."/>
            <person name="Iltis A."/>
            <person name="Giraud S."/>
            <person name="Fleury M."/>
            <person name="Thornton C."/>
            <person name="Delhaes L."/>
            <person name="Meyer W."/>
            <person name="Papon N."/>
            <person name="Bouchara J.P."/>
        </authorList>
    </citation>
    <scope>NUCLEOTIDE SEQUENCE [LARGE SCALE GENOMIC DNA]</scope>
    <source>
        <strain evidence="2 3">IHEM 14462</strain>
    </source>
</reference>
<dbReference type="VEuPathDB" id="FungiDB:SAPIO_CDS9581"/>
<dbReference type="OrthoDB" id="10591317at2759"/>
<dbReference type="GeneID" id="27728653"/>
<comment type="caution">
    <text evidence="2">The sequence shown here is derived from an EMBL/GenBank/DDBJ whole genome shotgun (WGS) entry which is preliminary data.</text>
</comment>
<feature type="transmembrane region" description="Helical" evidence="1">
    <location>
        <begin position="123"/>
        <end position="153"/>
    </location>
</feature>
<evidence type="ECO:0000313" key="3">
    <source>
        <dbReference type="Proteomes" id="UP000028545"/>
    </source>
</evidence>
<keyword evidence="1" id="KW-1133">Transmembrane helix</keyword>
<feature type="transmembrane region" description="Helical" evidence="1">
    <location>
        <begin position="61"/>
        <end position="80"/>
    </location>
</feature>
<protein>
    <submittedName>
        <fullName evidence="2">Uncharacterized protein</fullName>
    </submittedName>
</protein>
<dbReference type="KEGG" id="sapo:SAPIO_CDS9581"/>
<keyword evidence="1" id="KW-0812">Transmembrane</keyword>
<dbReference type="HOGENOM" id="CLU_909609_0_0_1"/>
<keyword evidence="1" id="KW-0472">Membrane</keyword>
<dbReference type="AlphaFoldDB" id="A0A084FX35"/>
<feature type="transmembrane region" description="Helical" evidence="1">
    <location>
        <begin position="32"/>
        <end position="55"/>
    </location>
</feature>
<name>A0A084FX35_PSEDA</name>
<evidence type="ECO:0000256" key="1">
    <source>
        <dbReference type="SAM" id="Phobius"/>
    </source>
</evidence>
<organism evidence="2 3">
    <name type="scientific">Pseudallescheria apiosperma</name>
    <name type="common">Scedosporium apiospermum</name>
    <dbReference type="NCBI Taxonomy" id="563466"/>
    <lineage>
        <taxon>Eukaryota</taxon>
        <taxon>Fungi</taxon>
        <taxon>Dikarya</taxon>
        <taxon>Ascomycota</taxon>
        <taxon>Pezizomycotina</taxon>
        <taxon>Sordariomycetes</taxon>
        <taxon>Hypocreomycetidae</taxon>
        <taxon>Microascales</taxon>
        <taxon>Microascaceae</taxon>
        <taxon>Scedosporium</taxon>
    </lineage>
</organism>